<protein>
    <submittedName>
        <fullName evidence="1">Uncharacterized protein</fullName>
    </submittedName>
</protein>
<dbReference type="GO" id="GO:0031012">
    <property type="term" value="C:extracellular matrix"/>
    <property type="evidence" value="ECO:0007669"/>
    <property type="project" value="TreeGrafter"/>
</dbReference>
<evidence type="ECO:0000313" key="2">
    <source>
        <dbReference type="Proteomes" id="UP001333110"/>
    </source>
</evidence>
<dbReference type="GO" id="GO:0007508">
    <property type="term" value="P:larval heart development"/>
    <property type="evidence" value="ECO:0007669"/>
    <property type="project" value="TreeGrafter"/>
</dbReference>
<dbReference type="PANTHER" id="PTHR33395:SF22">
    <property type="entry name" value="REVERSE TRANSCRIPTASE DOMAIN-CONTAINING PROTEIN"/>
    <property type="match status" value="1"/>
</dbReference>
<gene>
    <name evidence="1" type="ORF">QYF61_027216</name>
</gene>
<dbReference type="AlphaFoldDB" id="A0AAN7NM79"/>
<comment type="caution">
    <text evidence="1">The sequence shown here is derived from an EMBL/GenBank/DDBJ whole genome shotgun (WGS) entry which is preliminary data.</text>
</comment>
<sequence>MAFGNGGISLQVLLIKALRLTKVIMMSFPHLFLHRGLAEQSFLQLIMLRLLGPAVRLQLIKAVCLHLCDSFTCLETALRGGLSPAAAPPGWWRLWEERTVIVMEAAGLEDHRITESYRLEKTFKIIESNPAISSTAKLKTFLDVRRSRTHRSVLHPAERALRSYLHGKQFVYEDVTRGSVESLSKVKIKNIHCSLLLHQASHLIVEGCQRYICGMYPGVLRGQIDVIARQLPVVVESSWQSEDVPKDWKKADFTPIYKKKGGSRNYRPFSLTSIPGKVVE</sequence>
<proteinExistence type="predicted"/>
<organism evidence="1 2">
    <name type="scientific">Mycteria americana</name>
    <name type="common">Wood stork</name>
    <dbReference type="NCBI Taxonomy" id="33587"/>
    <lineage>
        <taxon>Eukaryota</taxon>
        <taxon>Metazoa</taxon>
        <taxon>Chordata</taxon>
        <taxon>Craniata</taxon>
        <taxon>Vertebrata</taxon>
        <taxon>Euteleostomi</taxon>
        <taxon>Archelosauria</taxon>
        <taxon>Archosauria</taxon>
        <taxon>Dinosauria</taxon>
        <taxon>Saurischia</taxon>
        <taxon>Theropoda</taxon>
        <taxon>Coelurosauria</taxon>
        <taxon>Aves</taxon>
        <taxon>Neognathae</taxon>
        <taxon>Neoaves</taxon>
        <taxon>Aequornithes</taxon>
        <taxon>Ciconiiformes</taxon>
        <taxon>Ciconiidae</taxon>
        <taxon>Mycteria</taxon>
    </lineage>
</organism>
<dbReference type="Proteomes" id="UP001333110">
    <property type="component" value="Unassembled WGS sequence"/>
</dbReference>
<evidence type="ECO:0000313" key="1">
    <source>
        <dbReference type="EMBL" id="KAK4828540.1"/>
    </source>
</evidence>
<reference evidence="1 2" key="1">
    <citation type="journal article" date="2023" name="J. Hered.">
        <title>Chromosome-level genome of the wood stork (Mycteria americana) provides insight into avian chromosome evolution.</title>
        <authorList>
            <person name="Flamio R. Jr."/>
            <person name="Ramstad K.M."/>
        </authorList>
    </citation>
    <scope>NUCLEOTIDE SEQUENCE [LARGE SCALE GENOMIC DNA]</scope>
    <source>
        <strain evidence="1">JAX WOST 10</strain>
    </source>
</reference>
<dbReference type="PANTHER" id="PTHR33395">
    <property type="entry name" value="TRANSCRIPTASE, PUTATIVE-RELATED-RELATED"/>
    <property type="match status" value="1"/>
</dbReference>
<accession>A0AAN7NM79</accession>
<dbReference type="EMBL" id="JAUNZN010000002">
    <property type="protein sequence ID" value="KAK4828540.1"/>
    <property type="molecule type" value="Genomic_DNA"/>
</dbReference>
<name>A0AAN7NM79_MYCAM</name>
<dbReference type="GO" id="GO:0061343">
    <property type="term" value="P:cell adhesion involved in heart morphogenesis"/>
    <property type="evidence" value="ECO:0007669"/>
    <property type="project" value="TreeGrafter"/>
</dbReference>
<keyword evidence="2" id="KW-1185">Reference proteome</keyword>